<comment type="caution">
    <text evidence="1">The sequence shown here is derived from an EMBL/GenBank/DDBJ whole genome shotgun (WGS) entry which is preliminary data.</text>
</comment>
<keyword evidence="2" id="KW-1185">Reference proteome</keyword>
<accession>A0ABM8QBJ8</accession>
<protein>
    <recommendedName>
        <fullName evidence="3">DUF4868 domain-containing protein</fullName>
    </recommendedName>
</protein>
<evidence type="ECO:0000313" key="2">
    <source>
        <dbReference type="Proteomes" id="UP000672526"/>
    </source>
</evidence>
<dbReference type="InterPro" id="IPR032359">
    <property type="entry name" value="KwaB-like"/>
</dbReference>
<dbReference type="RefSeq" id="WP_211608635.1">
    <property type="nucleotide sequence ID" value="NZ_CAJNBK010000001.1"/>
</dbReference>
<organism evidence="1 2">
    <name type="scientific">Paraburkholderia haematera</name>
    <dbReference type="NCBI Taxonomy" id="2793077"/>
    <lineage>
        <taxon>Bacteria</taxon>
        <taxon>Pseudomonadati</taxon>
        <taxon>Pseudomonadota</taxon>
        <taxon>Betaproteobacteria</taxon>
        <taxon>Burkholderiales</taxon>
        <taxon>Burkholderiaceae</taxon>
        <taxon>Paraburkholderia</taxon>
    </lineage>
</organism>
<dbReference type="Pfam" id="PF16162">
    <property type="entry name" value="KwaB"/>
    <property type="match status" value="1"/>
</dbReference>
<reference evidence="1 2" key="1">
    <citation type="submission" date="2021-02" db="EMBL/GenBank/DDBJ databases">
        <authorList>
            <person name="Vanwijnsberghe S."/>
        </authorList>
    </citation>
    <scope>NUCLEOTIDE SEQUENCE [LARGE SCALE GENOMIC DNA]</scope>
    <source>
        <strain evidence="1 2">LMG 31837</strain>
    </source>
</reference>
<gene>
    <name evidence="1" type="ORF">R69888_00087</name>
</gene>
<dbReference type="Proteomes" id="UP000672526">
    <property type="component" value="Unassembled WGS sequence"/>
</dbReference>
<proteinExistence type="predicted"/>
<evidence type="ECO:0008006" key="3">
    <source>
        <dbReference type="Google" id="ProtNLM"/>
    </source>
</evidence>
<dbReference type="EMBL" id="CAJNBK010000001">
    <property type="protein sequence ID" value="CAE6688163.1"/>
    <property type="molecule type" value="Genomic_DNA"/>
</dbReference>
<sequence>MTKEQALNGCRNFDLAGASLSLWTFKKRQAGGFNAKSIEVTDALVEELKRIVSASLLAHTEVEDYELTAQRNEVSCLHVGTDETCFSDLAALVDAPAEEHRIAGERDLLNVAGYLLRLRSGTQILYCVKRVTDSWKTRKARSVINVVMRANQMDLVEDRSFTIAKSLDFVVFGEDLFIMDKRAFETILSYKVEYANSFDELQQDAAFTARFADMGPLIEHVGTNTMHLRRMAVIQQKGHYSDNAYMTRLRQVNVQQGWNIQFDDAGRIVPTGESMRAIMQVLLNHRLYSQLSLDTFDVPSSSAVQ</sequence>
<name>A0ABM8QBJ8_9BURK</name>
<evidence type="ECO:0000313" key="1">
    <source>
        <dbReference type="EMBL" id="CAE6688163.1"/>
    </source>
</evidence>